<reference evidence="9 10" key="1">
    <citation type="journal article" date="2019" name="Int. J. Syst. Evol. Microbiol.">
        <title>The Global Catalogue of Microorganisms (GCM) 10K type strain sequencing project: providing services to taxonomists for standard genome sequencing and annotation.</title>
        <authorList>
            <consortium name="The Broad Institute Genomics Platform"/>
            <consortium name="The Broad Institute Genome Sequencing Center for Infectious Disease"/>
            <person name="Wu L."/>
            <person name="Ma J."/>
        </authorList>
    </citation>
    <scope>NUCLEOTIDE SEQUENCE [LARGE SCALE GENOMIC DNA]</scope>
    <source>
        <strain evidence="9 10">JCM 15503</strain>
    </source>
</reference>
<feature type="domain" description="ABC transporter" evidence="8">
    <location>
        <begin position="13"/>
        <end position="210"/>
    </location>
</feature>
<name>A0ABN1KG36_9BURK</name>
<evidence type="ECO:0000313" key="10">
    <source>
        <dbReference type="Proteomes" id="UP001500279"/>
    </source>
</evidence>
<evidence type="ECO:0000256" key="2">
    <source>
        <dbReference type="ARBA" id="ARBA00022475"/>
    </source>
</evidence>
<dbReference type="PANTHER" id="PTHR43499:SF1">
    <property type="entry name" value="ABC TRANSPORTER I FAMILY MEMBER 1"/>
    <property type="match status" value="1"/>
</dbReference>
<evidence type="ECO:0000259" key="8">
    <source>
        <dbReference type="PROSITE" id="PS50893"/>
    </source>
</evidence>
<evidence type="ECO:0000256" key="6">
    <source>
        <dbReference type="ARBA" id="ARBA00022967"/>
    </source>
</evidence>
<gene>
    <name evidence="9" type="primary">ccmA_2</name>
    <name evidence="9" type="ORF">GCM10009107_53300</name>
</gene>
<sequence>MMQTGREMPPPRLVLRGMVGVRQGRRLWGPLTLALSAGSALHLQGPNGSGKTTLLRTLAGLRAPAAGHCERDGEAWFIGHALPLADELDALANLRGWLGLSARVDDAVLQAWLDQMQVPRQRPLRQLSAGQRRRLALAPLALQPRPLWLLDEPFDALDAAGQSALCALAQSHLASGGALVLSAHQGLPAGFPACEALRLGPADWVGTVGQ</sequence>
<evidence type="ECO:0000256" key="7">
    <source>
        <dbReference type="ARBA" id="ARBA00023136"/>
    </source>
</evidence>
<protein>
    <submittedName>
        <fullName evidence="9">Cytochrome c biogenesis heme-transporting ATPase CcmA</fullName>
    </submittedName>
</protein>
<dbReference type="InterPro" id="IPR005895">
    <property type="entry name" value="ABC_transptr_haem_export_CcmA"/>
</dbReference>
<comment type="caution">
    <text evidence="9">The sequence shown here is derived from an EMBL/GenBank/DDBJ whole genome shotgun (WGS) entry which is preliminary data.</text>
</comment>
<keyword evidence="5" id="KW-0067">ATP-binding</keyword>
<keyword evidence="7" id="KW-0472">Membrane</keyword>
<dbReference type="Gene3D" id="3.40.50.300">
    <property type="entry name" value="P-loop containing nucleotide triphosphate hydrolases"/>
    <property type="match status" value="1"/>
</dbReference>
<dbReference type="Pfam" id="PF00005">
    <property type="entry name" value="ABC_tran"/>
    <property type="match status" value="1"/>
</dbReference>
<dbReference type="Proteomes" id="UP001500279">
    <property type="component" value="Unassembled WGS sequence"/>
</dbReference>
<dbReference type="InterPro" id="IPR003593">
    <property type="entry name" value="AAA+_ATPase"/>
</dbReference>
<dbReference type="NCBIfam" id="TIGR01189">
    <property type="entry name" value="ccmA"/>
    <property type="match status" value="1"/>
</dbReference>
<evidence type="ECO:0000313" key="9">
    <source>
        <dbReference type="EMBL" id="GAA0765818.1"/>
    </source>
</evidence>
<dbReference type="InterPro" id="IPR027417">
    <property type="entry name" value="P-loop_NTPase"/>
</dbReference>
<dbReference type="PROSITE" id="PS50893">
    <property type="entry name" value="ABC_TRANSPORTER_2"/>
    <property type="match status" value="1"/>
</dbReference>
<evidence type="ECO:0000256" key="5">
    <source>
        <dbReference type="ARBA" id="ARBA00022840"/>
    </source>
</evidence>
<keyword evidence="6" id="KW-1278">Translocase</keyword>
<dbReference type="InterPro" id="IPR003439">
    <property type="entry name" value="ABC_transporter-like_ATP-bd"/>
</dbReference>
<keyword evidence="3" id="KW-0547">Nucleotide-binding</keyword>
<accession>A0ABN1KG36</accession>
<dbReference type="SUPFAM" id="SSF52540">
    <property type="entry name" value="P-loop containing nucleoside triphosphate hydrolases"/>
    <property type="match status" value="1"/>
</dbReference>
<keyword evidence="10" id="KW-1185">Reference proteome</keyword>
<organism evidence="9 10">
    <name type="scientific">Ideonella azotifigens</name>
    <dbReference type="NCBI Taxonomy" id="513160"/>
    <lineage>
        <taxon>Bacteria</taxon>
        <taxon>Pseudomonadati</taxon>
        <taxon>Pseudomonadota</taxon>
        <taxon>Betaproteobacteria</taxon>
        <taxon>Burkholderiales</taxon>
        <taxon>Sphaerotilaceae</taxon>
        <taxon>Ideonella</taxon>
    </lineage>
</organism>
<proteinExistence type="predicted"/>
<evidence type="ECO:0000256" key="1">
    <source>
        <dbReference type="ARBA" id="ARBA00022448"/>
    </source>
</evidence>
<evidence type="ECO:0000256" key="3">
    <source>
        <dbReference type="ARBA" id="ARBA00022741"/>
    </source>
</evidence>
<keyword evidence="1" id="KW-0813">Transport</keyword>
<dbReference type="EMBL" id="BAAAEW010000042">
    <property type="protein sequence ID" value="GAA0765818.1"/>
    <property type="molecule type" value="Genomic_DNA"/>
</dbReference>
<evidence type="ECO:0000256" key="4">
    <source>
        <dbReference type="ARBA" id="ARBA00022748"/>
    </source>
</evidence>
<dbReference type="SMART" id="SM00382">
    <property type="entry name" value="AAA"/>
    <property type="match status" value="1"/>
</dbReference>
<keyword evidence="4" id="KW-0201">Cytochrome c-type biogenesis</keyword>
<keyword evidence="2" id="KW-1003">Cell membrane</keyword>
<dbReference type="PANTHER" id="PTHR43499">
    <property type="entry name" value="ABC TRANSPORTER I FAMILY MEMBER 1"/>
    <property type="match status" value="1"/>
</dbReference>